<proteinExistence type="predicted"/>
<dbReference type="Proteomes" id="UP000186030">
    <property type="component" value="Unassembled WGS sequence"/>
</dbReference>
<evidence type="ECO:0000313" key="2">
    <source>
        <dbReference type="Proteomes" id="UP000186030"/>
    </source>
</evidence>
<accession>A0A1Q5STX7</accession>
<reference evidence="1 2" key="1">
    <citation type="submission" date="2016-11" db="EMBL/GenBank/DDBJ databases">
        <authorList>
            <person name="Kadnikov V."/>
            <person name="Nazina T."/>
        </authorList>
    </citation>
    <scope>NUCLEOTIDE SEQUENCE [LARGE SCALE GENOMIC DNA]</scope>
    <source>
        <strain evidence="1 2">1017</strain>
    </source>
</reference>
<sequence length="50" mass="5573">MIDMAVELETLKGATLNGVTANIFIETFQNLNDINLMNGIYDSTNKRLVL</sequence>
<dbReference type="EMBL" id="MQMG01000038">
    <property type="protein sequence ID" value="OKO91412.1"/>
    <property type="molecule type" value="Genomic_DNA"/>
</dbReference>
<dbReference type="AlphaFoldDB" id="A0A1Q5STX7"/>
<gene>
    <name evidence="1" type="ORF">BRO54_2689</name>
</gene>
<protein>
    <submittedName>
        <fullName evidence="1">Uncharacterized protein</fullName>
    </submittedName>
</protein>
<reference evidence="2" key="2">
    <citation type="submission" date="2017-01" db="EMBL/GenBank/DDBJ databases">
        <title>Genome sequencing and annotation of Geobacillus sp. 1017, a Hydrocarbon-Oxidizing Thermophilic Bacterium Isolated from a Heavy Oil Reservoir (China).</title>
        <authorList>
            <person name="Kadnikov V.V."/>
            <person name="Mardanov A.V."/>
            <person name="Poltaraus A.B."/>
            <person name="Sokolova D.S."/>
            <person name="Semenova E.M."/>
            <person name="Ravin N.V."/>
            <person name="Tourova T.P."/>
            <person name="Nazina T.N."/>
        </authorList>
    </citation>
    <scope>NUCLEOTIDE SEQUENCE [LARGE SCALE GENOMIC DNA]</scope>
    <source>
        <strain evidence="2">1017</strain>
    </source>
</reference>
<comment type="caution">
    <text evidence="1">The sequence shown here is derived from an EMBL/GenBank/DDBJ whole genome shotgun (WGS) entry which is preliminary data.</text>
</comment>
<evidence type="ECO:0000313" key="1">
    <source>
        <dbReference type="EMBL" id="OKO91412.1"/>
    </source>
</evidence>
<name>A0A1Q5STX7_9BACL</name>
<organism evidence="1 2">
    <name type="scientific">Geobacillus proteiniphilus</name>
    <dbReference type="NCBI Taxonomy" id="860353"/>
    <lineage>
        <taxon>Bacteria</taxon>
        <taxon>Bacillati</taxon>
        <taxon>Bacillota</taxon>
        <taxon>Bacilli</taxon>
        <taxon>Bacillales</taxon>
        <taxon>Anoxybacillaceae</taxon>
        <taxon>Geobacillus</taxon>
    </lineage>
</organism>